<dbReference type="RefSeq" id="WP_338238985.1">
    <property type="nucleotide sequence ID" value="NZ_BQKE01000003.1"/>
</dbReference>
<organism evidence="1 2">
    <name type="scientific">Persicobacter diffluens</name>
    <dbReference type="NCBI Taxonomy" id="981"/>
    <lineage>
        <taxon>Bacteria</taxon>
        <taxon>Pseudomonadati</taxon>
        <taxon>Bacteroidota</taxon>
        <taxon>Cytophagia</taxon>
        <taxon>Cytophagales</taxon>
        <taxon>Persicobacteraceae</taxon>
        <taxon>Persicobacter</taxon>
    </lineage>
</organism>
<keyword evidence="2" id="KW-1185">Reference proteome</keyword>
<evidence type="ECO:0000313" key="1">
    <source>
        <dbReference type="EMBL" id="GJM63887.1"/>
    </source>
</evidence>
<evidence type="ECO:0000313" key="2">
    <source>
        <dbReference type="Proteomes" id="UP001310022"/>
    </source>
</evidence>
<reference evidence="1 2" key="1">
    <citation type="submission" date="2021-12" db="EMBL/GenBank/DDBJ databases">
        <title>Genome sequencing of bacteria with rrn-lacking chromosome and rrn-plasmid.</title>
        <authorList>
            <person name="Anda M."/>
            <person name="Iwasaki W."/>
        </authorList>
    </citation>
    <scope>NUCLEOTIDE SEQUENCE [LARGE SCALE GENOMIC DNA]</scope>
    <source>
        <strain evidence="1 2">NBRC 15940</strain>
    </source>
</reference>
<dbReference type="AlphaFoldDB" id="A0AAN4W407"/>
<protein>
    <submittedName>
        <fullName evidence="1">Uncharacterized protein</fullName>
    </submittedName>
</protein>
<proteinExistence type="predicted"/>
<dbReference type="EMBL" id="BQKE01000003">
    <property type="protein sequence ID" value="GJM63887.1"/>
    <property type="molecule type" value="Genomic_DNA"/>
</dbReference>
<gene>
    <name evidence="1" type="ORF">PEDI_44390</name>
</gene>
<name>A0AAN4W407_9BACT</name>
<sequence length="90" mass="10528">MRYYDANSILGRALESEPNGSLTIDFLMKHQANMDHINGRIRYLMTLMVNMQEDPDFPIIEFQIRKEIGILKSYMCMNHLAEEAYSVLIN</sequence>
<dbReference type="Proteomes" id="UP001310022">
    <property type="component" value="Unassembled WGS sequence"/>
</dbReference>
<comment type="caution">
    <text evidence="1">The sequence shown here is derived from an EMBL/GenBank/DDBJ whole genome shotgun (WGS) entry which is preliminary data.</text>
</comment>
<accession>A0AAN4W407</accession>